<organism evidence="2 3">
    <name type="scientific">Phenylobacterium soli</name>
    <dbReference type="NCBI Taxonomy" id="2170551"/>
    <lineage>
        <taxon>Bacteria</taxon>
        <taxon>Pseudomonadati</taxon>
        <taxon>Pseudomonadota</taxon>
        <taxon>Alphaproteobacteria</taxon>
        <taxon>Caulobacterales</taxon>
        <taxon>Caulobacteraceae</taxon>
        <taxon>Phenylobacterium</taxon>
    </lineage>
</organism>
<evidence type="ECO:0008006" key="4">
    <source>
        <dbReference type="Google" id="ProtNLM"/>
    </source>
</evidence>
<keyword evidence="1" id="KW-0732">Signal</keyword>
<comment type="caution">
    <text evidence="2">The sequence shown here is derived from an EMBL/GenBank/DDBJ whole genome shotgun (WGS) entry which is preliminary data.</text>
</comment>
<evidence type="ECO:0000313" key="3">
    <source>
        <dbReference type="Proteomes" id="UP000249254"/>
    </source>
</evidence>
<evidence type="ECO:0000313" key="2">
    <source>
        <dbReference type="EMBL" id="RAK55148.1"/>
    </source>
</evidence>
<dbReference type="InterPro" id="IPR023614">
    <property type="entry name" value="Porin_dom_sf"/>
</dbReference>
<evidence type="ECO:0000256" key="1">
    <source>
        <dbReference type="SAM" id="SignalP"/>
    </source>
</evidence>
<name>A0A328AQG1_9CAUL</name>
<gene>
    <name evidence="2" type="ORF">DJ017_11770</name>
</gene>
<dbReference type="Gene3D" id="2.40.160.10">
    <property type="entry name" value="Porin"/>
    <property type="match status" value="1"/>
</dbReference>
<dbReference type="OrthoDB" id="9767539at2"/>
<dbReference type="AlphaFoldDB" id="A0A328AQG1"/>
<reference evidence="3" key="1">
    <citation type="submission" date="2018-05" db="EMBL/GenBank/DDBJ databases">
        <authorList>
            <person name="Li X."/>
        </authorList>
    </citation>
    <scope>NUCLEOTIDE SEQUENCE [LARGE SCALE GENOMIC DNA]</scope>
    <source>
        <strain evidence="3">LX32</strain>
    </source>
</reference>
<sequence length="396" mass="42900">MRRALVLASIAALAAPASALAAPSDGHWILDARLRAESVDQDGLPKDALALTLRTRLGYETAAWRGFRALLEGENVAALDDDYNSTVNGKTAYPIVADPATTQLNRAQVAWAGAQGDVVVGRQRLILGNARFIGNSGFRQTEQTFDAAVVRYRPAAKVTLTYAYLDRVHRVFTERSVQGDWRSDSHLFQADAQTPAGALSAYGYLLDFDNAPTQSSQTWGARLAGARPLRAGLSATYEVEYARQSDYRNSPTGFDLDYLDLGAGLKAKPAWASIGYEKLSGDGRRGFQTPLATLHAFQGWADVFLTTPANGVQDFNLRAGATAPFSIAGRPVKLQVAAHDFRAARGSARYGRELDALASAPINPHLTFELKTALFDGAQPAFADRTKVWCSLELKY</sequence>
<dbReference type="EMBL" id="QFYQ01000001">
    <property type="protein sequence ID" value="RAK55148.1"/>
    <property type="molecule type" value="Genomic_DNA"/>
</dbReference>
<keyword evidence="3" id="KW-1185">Reference proteome</keyword>
<protein>
    <recommendedName>
        <fullName evidence="4">Alginate export domain-containing protein</fullName>
    </recommendedName>
</protein>
<accession>A0A328AQG1</accession>
<feature type="chain" id="PRO_5016413078" description="Alginate export domain-containing protein" evidence="1">
    <location>
        <begin position="22"/>
        <end position="396"/>
    </location>
</feature>
<feature type="signal peptide" evidence="1">
    <location>
        <begin position="1"/>
        <end position="21"/>
    </location>
</feature>
<proteinExistence type="predicted"/>
<dbReference type="Proteomes" id="UP000249254">
    <property type="component" value="Unassembled WGS sequence"/>
</dbReference>
<dbReference type="RefSeq" id="WP_111528896.1">
    <property type="nucleotide sequence ID" value="NZ_JBHRSG010000003.1"/>
</dbReference>